<comment type="subcellular location">
    <subcellularLocation>
        <location evidence="1">Virion</location>
    </subcellularLocation>
</comment>
<proteinExistence type="predicted"/>
<keyword evidence="4" id="KW-1185">Reference proteome</keyword>
<evidence type="ECO:0000256" key="1">
    <source>
        <dbReference type="ARBA" id="ARBA00004328"/>
    </source>
</evidence>
<accession>A0A4U7J9F3</accession>
<dbReference type="AlphaFoldDB" id="A0A4U7J9F3"/>
<dbReference type="OrthoDB" id="2043141at2"/>
<feature type="domain" description="Phage capsid-like C-terminal" evidence="2">
    <location>
        <begin position="98"/>
        <end position="218"/>
    </location>
</feature>
<dbReference type="EMBL" id="CP061336">
    <property type="protein sequence ID" value="QNU66922.1"/>
    <property type="molecule type" value="Genomic_DNA"/>
</dbReference>
<gene>
    <name evidence="3" type="ORF">EHE19_019190</name>
</gene>
<dbReference type="Pfam" id="PF05065">
    <property type="entry name" value="Phage_capsid"/>
    <property type="match status" value="1"/>
</dbReference>
<name>A0A4U7J9F3_9FIRM</name>
<dbReference type="InterPro" id="IPR024455">
    <property type="entry name" value="Phage_capsid"/>
</dbReference>
<dbReference type="KEGG" id="rher:EHE19_019190"/>
<dbReference type="InterPro" id="IPR054612">
    <property type="entry name" value="Phage_capsid-like_C"/>
</dbReference>
<dbReference type="Proteomes" id="UP000306409">
    <property type="component" value="Chromosome"/>
</dbReference>
<evidence type="ECO:0000313" key="4">
    <source>
        <dbReference type="Proteomes" id="UP000306409"/>
    </source>
</evidence>
<protein>
    <submittedName>
        <fullName evidence="3">Phage major capsid protein</fullName>
    </submittedName>
</protein>
<organism evidence="3 4">
    <name type="scientific">Ruminiclostridium herbifermentans</name>
    <dbReference type="NCBI Taxonomy" id="2488810"/>
    <lineage>
        <taxon>Bacteria</taxon>
        <taxon>Bacillati</taxon>
        <taxon>Bacillota</taxon>
        <taxon>Clostridia</taxon>
        <taxon>Eubacteriales</taxon>
        <taxon>Oscillospiraceae</taxon>
        <taxon>Ruminiclostridium</taxon>
    </lineage>
</organism>
<dbReference type="NCBIfam" id="TIGR01554">
    <property type="entry name" value="major_cap_HK97"/>
    <property type="match status" value="1"/>
</dbReference>
<evidence type="ECO:0000313" key="3">
    <source>
        <dbReference type="EMBL" id="QNU66922.1"/>
    </source>
</evidence>
<dbReference type="RefSeq" id="WP_137698757.1">
    <property type="nucleotide sequence ID" value="NZ_CP061336.1"/>
</dbReference>
<dbReference type="SUPFAM" id="SSF56563">
    <property type="entry name" value="Major capsid protein gp5"/>
    <property type="match status" value="1"/>
</dbReference>
<evidence type="ECO:0000259" key="2">
    <source>
        <dbReference type="Pfam" id="PF05065"/>
    </source>
</evidence>
<reference evidence="3 4" key="1">
    <citation type="submission" date="2020-09" db="EMBL/GenBank/DDBJ databases">
        <title>Characterization and genome sequencing of Ruminiclostridium sp. nov. MA18.</title>
        <authorList>
            <person name="Rettenmaier R."/>
            <person name="Kowollik M.-L."/>
            <person name="Liebl W."/>
            <person name="Zverlov V."/>
        </authorList>
    </citation>
    <scope>NUCLEOTIDE SEQUENCE [LARGE SCALE GENOMIC DNA]</scope>
    <source>
        <strain evidence="3 4">MA18</strain>
    </source>
</reference>
<sequence length="396" mass="42814">MKSKDLIQQELRDNLVAAFKSTDENAIAQAFNIFAESVQQNIMEEFQAYQKTADSTILAKRGVHQLTAEENKFYQGIIDALKAPDIRQAFTSLDTAYPETVIDNVISDIKEAHPLLSAITFTNTTILTKMIVNKQGAQLAVWGAINSAITKELSGAIGKIDLTLCKLSAFMPISKDMIVVGPTWIDAYVRGVLSEAIALALETAIVTGTGKDEPIGMDRDVSDDVTVTGGVYPKKTPVVVKDFSPVTYGAIAGKLAQAPNNKTRPVNNILLIVNPQDYFTKVFPATTVRAADGTYSHDVFPYPTTVVQSSAVESGSAIFGLADKYFMGIGAGTNGGKIEYSDEFKFLDDERVYLTKLYGNGRALDDNAFILADISGLTPATLEVSVTNVVKTKQQA</sequence>